<dbReference type="CDD" id="cd04301">
    <property type="entry name" value="NAT_SF"/>
    <property type="match status" value="1"/>
</dbReference>
<organism evidence="4 5">
    <name type="scientific">Leptospira koniambonensis</name>
    <dbReference type="NCBI Taxonomy" id="2484950"/>
    <lineage>
        <taxon>Bacteria</taxon>
        <taxon>Pseudomonadati</taxon>
        <taxon>Spirochaetota</taxon>
        <taxon>Spirochaetia</taxon>
        <taxon>Leptospirales</taxon>
        <taxon>Leptospiraceae</taxon>
        <taxon>Leptospira</taxon>
    </lineage>
</organism>
<sequence length="149" mass="17061">MSIETISDKNLDELLPLIRKYQEFYKIESINDEKNRVFFSQFGEGSNSGCLFGYRKDGRLVGFATVYFSYASSIIRKVAIMNDLFTLTEFRKQGIGEALIDHCAKYAKFQGAARLQWVTAPDNVTAQALYNKMGAKQSSWEFFTYNIIT</sequence>
<proteinExistence type="predicted"/>
<protein>
    <submittedName>
        <fullName evidence="4">GNAT family N-acetyltransferase</fullName>
    </submittedName>
</protein>
<dbReference type="OrthoDB" id="9792929at2"/>
<keyword evidence="5" id="KW-1185">Reference proteome</keyword>
<keyword evidence="1 4" id="KW-0808">Transferase</keyword>
<dbReference type="InterPro" id="IPR000182">
    <property type="entry name" value="GNAT_dom"/>
</dbReference>
<keyword evidence="2" id="KW-0012">Acyltransferase</keyword>
<evidence type="ECO:0000256" key="2">
    <source>
        <dbReference type="ARBA" id="ARBA00023315"/>
    </source>
</evidence>
<dbReference type="AlphaFoldDB" id="A0A4R9J5F1"/>
<name>A0A4R9J5F1_9LEPT</name>
<dbReference type="Pfam" id="PF00583">
    <property type="entry name" value="Acetyltransf_1"/>
    <property type="match status" value="1"/>
</dbReference>
<accession>A0A4R9J5F1</accession>
<evidence type="ECO:0000313" key="4">
    <source>
        <dbReference type="EMBL" id="TGL31370.1"/>
    </source>
</evidence>
<dbReference type="RefSeq" id="WP_135616126.1">
    <property type="nucleotide sequence ID" value="NZ_RQFY01000007.1"/>
</dbReference>
<evidence type="ECO:0000313" key="5">
    <source>
        <dbReference type="Proteomes" id="UP000297871"/>
    </source>
</evidence>
<dbReference type="Proteomes" id="UP000297871">
    <property type="component" value="Unassembled WGS sequence"/>
</dbReference>
<gene>
    <name evidence="4" type="ORF">EHQ52_15655</name>
</gene>
<dbReference type="PANTHER" id="PTHR10545">
    <property type="entry name" value="DIAMINE N-ACETYLTRANSFERASE"/>
    <property type="match status" value="1"/>
</dbReference>
<dbReference type="Gene3D" id="3.40.630.30">
    <property type="match status" value="1"/>
</dbReference>
<dbReference type="InterPro" id="IPR051016">
    <property type="entry name" value="Diverse_Substrate_AcTransf"/>
</dbReference>
<evidence type="ECO:0000256" key="1">
    <source>
        <dbReference type="ARBA" id="ARBA00022679"/>
    </source>
</evidence>
<dbReference type="PANTHER" id="PTHR10545:SF42">
    <property type="entry name" value="ACETYLTRANSFERASE"/>
    <property type="match status" value="1"/>
</dbReference>
<feature type="domain" description="N-acetyltransferase" evidence="3">
    <location>
        <begin position="1"/>
        <end position="149"/>
    </location>
</feature>
<comment type="caution">
    <text evidence="4">The sequence shown here is derived from an EMBL/GenBank/DDBJ whole genome shotgun (WGS) entry which is preliminary data.</text>
</comment>
<evidence type="ECO:0000259" key="3">
    <source>
        <dbReference type="PROSITE" id="PS51186"/>
    </source>
</evidence>
<dbReference type="EMBL" id="RQFY01000007">
    <property type="protein sequence ID" value="TGL31370.1"/>
    <property type="molecule type" value="Genomic_DNA"/>
</dbReference>
<dbReference type="GO" id="GO:0008080">
    <property type="term" value="F:N-acetyltransferase activity"/>
    <property type="evidence" value="ECO:0007669"/>
    <property type="project" value="TreeGrafter"/>
</dbReference>
<dbReference type="PROSITE" id="PS51186">
    <property type="entry name" value="GNAT"/>
    <property type="match status" value="1"/>
</dbReference>
<dbReference type="SUPFAM" id="SSF55729">
    <property type="entry name" value="Acyl-CoA N-acyltransferases (Nat)"/>
    <property type="match status" value="1"/>
</dbReference>
<reference evidence="4" key="1">
    <citation type="journal article" date="2019" name="PLoS Negl. Trop. Dis.">
        <title>Revisiting the worldwide diversity of Leptospira species in the environment.</title>
        <authorList>
            <person name="Vincent A.T."/>
            <person name="Schiettekatte O."/>
            <person name="Bourhy P."/>
            <person name="Veyrier F.J."/>
            <person name="Picardeau M."/>
        </authorList>
    </citation>
    <scope>NUCLEOTIDE SEQUENCE [LARGE SCALE GENOMIC DNA]</scope>
    <source>
        <strain evidence="4">201800265</strain>
    </source>
</reference>
<dbReference type="InterPro" id="IPR016181">
    <property type="entry name" value="Acyl_CoA_acyltransferase"/>
</dbReference>